<feature type="transmembrane region" description="Helical" evidence="1">
    <location>
        <begin position="63"/>
        <end position="86"/>
    </location>
</feature>
<evidence type="ECO:0000256" key="1">
    <source>
        <dbReference type="SAM" id="Phobius"/>
    </source>
</evidence>
<proteinExistence type="predicted"/>
<feature type="transmembrane region" description="Helical" evidence="1">
    <location>
        <begin position="28"/>
        <end position="51"/>
    </location>
</feature>
<accession>A0A0P1GKE2</accession>
<evidence type="ECO:0000313" key="2">
    <source>
        <dbReference type="EMBL" id="CUH82606.1"/>
    </source>
</evidence>
<evidence type="ECO:0000313" key="3">
    <source>
        <dbReference type="Proteomes" id="UP000054935"/>
    </source>
</evidence>
<reference evidence="2 3" key="1">
    <citation type="submission" date="2015-09" db="EMBL/GenBank/DDBJ databases">
        <authorList>
            <consortium name="Swine Surveillance"/>
        </authorList>
    </citation>
    <scope>NUCLEOTIDE SEQUENCE [LARGE SCALE GENOMIC DNA]</scope>
    <source>
        <strain evidence="2 3">CECT 7648</strain>
    </source>
</reference>
<keyword evidence="3" id="KW-1185">Reference proteome</keyword>
<dbReference type="RefSeq" id="WP_058249492.1">
    <property type="nucleotide sequence ID" value="NZ_CYSE01000016.1"/>
</dbReference>
<sequence>MDIIIGTCAGALVGKAAHHLRSLPFERAVPGVALGALSGGLGGKILTLVGAPPEISGFGPQAGLALGQMAGGGLVSLGVLLAIGAIRRRM</sequence>
<dbReference type="STRING" id="441103.TRN7648_04148"/>
<dbReference type="Proteomes" id="UP000054935">
    <property type="component" value="Unassembled WGS sequence"/>
</dbReference>
<keyword evidence="1" id="KW-0472">Membrane</keyword>
<name>A0A0P1GKE2_9RHOB</name>
<dbReference type="EMBL" id="CYSE01000016">
    <property type="protein sequence ID" value="CUH82606.1"/>
    <property type="molecule type" value="Genomic_DNA"/>
</dbReference>
<organism evidence="2 3">
    <name type="scientific">Tropicibacter naphthalenivorans</name>
    <dbReference type="NCBI Taxonomy" id="441103"/>
    <lineage>
        <taxon>Bacteria</taxon>
        <taxon>Pseudomonadati</taxon>
        <taxon>Pseudomonadota</taxon>
        <taxon>Alphaproteobacteria</taxon>
        <taxon>Rhodobacterales</taxon>
        <taxon>Roseobacteraceae</taxon>
        <taxon>Tropicibacter</taxon>
    </lineage>
</organism>
<gene>
    <name evidence="2" type="ORF">TRN7648_04148</name>
</gene>
<keyword evidence="1" id="KW-1133">Transmembrane helix</keyword>
<dbReference type="AlphaFoldDB" id="A0A0P1GKE2"/>
<keyword evidence="1" id="KW-0812">Transmembrane</keyword>
<protein>
    <submittedName>
        <fullName evidence="2">Uncharacterized protein</fullName>
    </submittedName>
</protein>